<evidence type="ECO:0000313" key="1">
    <source>
        <dbReference type="EMBL" id="NKY36818.1"/>
    </source>
</evidence>
<proteinExistence type="predicted"/>
<dbReference type="Proteomes" id="UP000565715">
    <property type="component" value="Unassembled WGS sequence"/>
</dbReference>
<comment type="caution">
    <text evidence="1">The sequence shown here is derived from an EMBL/GenBank/DDBJ whole genome shotgun (WGS) entry which is preliminary data.</text>
</comment>
<keyword evidence="2" id="KW-1185">Reference proteome</keyword>
<evidence type="ECO:0000313" key="2">
    <source>
        <dbReference type="Proteomes" id="UP000565715"/>
    </source>
</evidence>
<dbReference type="RefSeq" id="WP_068039343.1">
    <property type="nucleotide sequence ID" value="NZ_JAAXOO010000007.1"/>
</dbReference>
<protein>
    <submittedName>
        <fullName evidence="1">Uncharacterized protein</fullName>
    </submittedName>
</protein>
<reference evidence="1 2" key="1">
    <citation type="submission" date="2020-04" db="EMBL/GenBank/DDBJ databases">
        <title>MicrobeNet Type strains.</title>
        <authorList>
            <person name="Nicholson A.C."/>
        </authorList>
    </citation>
    <scope>NUCLEOTIDE SEQUENCE [LARGE SCALE GENOMIC DNA]</scope>
    <source>
        <strain evidence="1 2">DSM 45078</strain>
    </source>
</reference>
<dbReference type="AlphaFoldDB" id="A0A846XKQ2"/>
<accession>A0A846XKQ2</accession>
<sequence length="62" mass="7098">MKQNVRINGNPYRVVGRLPLSPVSRACYGKYRFTLRRTTDGTLWSAFGTRISPVSELVRQRA</sequence>
<gene>
    <name evidence="1" type="ORF">HGA13_27665</name>
</gene>
<organism evidence="1 2">
    <name type="scientific">Nocardia speluncae</name>
    <dbReference type="NCBI Taxonomy" id="419477"/>
    <lineage>
        <taxon>Bacteria</taxon>
        <taxon>Bacillati</taxon>
        <taxon>Actinomycetota</taxon>
        <taxon>Actinomycetes</taxon>
        <taxon>Mycobacteriales</taxon>
        <taxon>Nocardiaceae</taxon>
        <taxon>Nocardia</taxon>
    </lineage>
</organism>
<name>A0A846XKQ2_9NOCA</name>
<dbReference type="EMBL" id="JAAXOO010000007">
    <property type="protein sequence ID" value="NKY36818.1"/>
    <property type="molecule type" value="Genomic_DNA"/>
</dbReference>